<comment type="caution">
    <text evidence="3">The sequence shown here is derived from an EMBL/GenBank/DDBJ whole genome shotgun (WGS) entry which is preliminary data.</text>
</comment>
<protein>
    <submittedName>
        <fullName evidence="3">Uncharacterized protein</fullName>
    </submittedName>
</protein>
<sequence length="246" mass="27960">MDRDEADLEGYQKGYDDARALYENDQFEDALRLAESMLDESALPRYHRIKCYLLAAGCLEDHAEAEDLVEMADSHWLMARHYVSTRGGVDPESEGALEELRSDIDLVKNHFKEERAADWAQQELEWEQQELAREMEGVKDDDDEDGEEVEVVEKGKQIVPGAMVIESYDQMQHDQQEQSDATERKGIASTGTEALHRHPHRPGSVRMEEQASRGSFLPSSPGTLLPFRSRVVVPEVEEEALLPTDM</sequence>
<accession>A0AAN6FYL0</accession>
<feature type="coiled-coil region" evidence="1">
    <location>
        <begin position="97"/>
        <end position="141"/>
    </location>
</feature>
<evidence type="ECO:0000313" key="3">
    <source>
        <dbReference type="EMBL" id="KAK0326810.1"/>
    </source>
</evidence>
<organism evidence="3 4">
    <name type="scientific">Friedmanniomyces endolithicus</name>
    <dbReference type="NCBI Taxonomy" id="329885"/>
    <lineage>
        <taxon>Eukaryota</taxon>
        <taxon>Fungi</taxon>
        <taxon>Dikarya</taxon>
        <taxon>Ascomycota</taxon>
        <taxon>Pezizomycotina</taxon>
        <taxon>Dothideomycetes</taxon>
        <taxon>Dothideomycetidae</taxon>
        <taxon>Mycosphaerellales</taxon>
        <taxon>Teratosphaeriaceae</taxon>
        <taxon>Friedmanniomyces</taxon>
    </lineage>
</organism>
<evidence type="ECO:0000256" key="1">
    <source>
        <dbReference type="SAM" id="Coils"/>
    </source>
</evidence>
<reference evidence="3" key="1">
    <citation type="submission" date="2021-12" db="EMBL/GenBank/DDBJ databases">
        <title>Black yeast isolated from Biological Soil Crust.</title>
        <authorList>
            <person name="Kurbessoian T."/>
        </authorList>
    </citation>
    <scope>NUCLEOTIDE SEQUENCE</scope>
    <source>
        <strain evidence="3">CCFEE 5208</strain>
    </source>
</reference>
<dbReference type="Proteomes" id="UP001168146">
    <property type="component" value="Unassembled WGS sequence"/>
</dbReference>
<dbReference type="EMBL" id="JASUXU010000004">
    <property type="protein sequence ID" value="KAK0326810.1"/>
    <property type="molecule type" value="Genomic_DNA"/>
</dbReference>
<keyword evidence="1" id="KW-0175">Coiled coil</keyword>
<proteinExistence type="predicted"/>
<feature type="region of interest" description="Disordered" evidence="2">
    <location>
        <begin position="191"/>
        <end position="225"/>
    </location>
</feature>
<name>A0AAN6FYL0_9PEZI</name>
<evidence type="ECO:0000256" key="2">
    <source>
        <dbReference type="SAM" id="MobiDB-lite"/>
    </source>
</evidence>
<dbReference type="AlphaFoldDB" id="A0AAN6FYL0"/>
<evidence type="ECO:0000313" key="4">
    <source>
        <dbReference type="Proteomes" id="UP001168146"/>
    </source>
</evidence>
<gene>
    <name evidence="3" type="ORF">LTR82_002653</name>
</gene>